<dbReference type="InterPro" id="IPR053178">
    <property type="entry name" value="Osmoadaptation_assoc"/>
</dbReference>
<name>A0AAE0WPD5_9PEZI</name>
<dbReference type="EMBL" id="JAUTXT010000014">
    <property type="protein sequence ID" value="KAK3675508.1"/>
    <property type="molecule type" value="Genomic_DNA"/>
</dbReference>
<organism evidence="1 2">
    <name type="scientific">Recurvomyces mirabilis</name>
    <dbReference type="NCBI Taxonomy" id="574656"/>
    <lineage>
        <taxon>Eukaryota</taxon>
        <taxon>Fungi</taxon>
        <taxon>Dikarya</taxon>
        <taxon>Ascomycota</taxon>
        <taxon>Pezizomycotina</taxon>
        <taxon>Dothideomycetes</taxon>
        <taxon>Dothideomycetidae</taxon>
        <taxon>Mycosphaerellales</taxon>
        <taxon>Teratosphaeriaceae</taxon>
        <taxon>Recurvomyces</taxon>
    </lineage>
</organism>
<protein>
    <submittedName>
        <fullName evidence="1">Uncharacterized protein</fullName>
    </submittedName>
</protein>
<dbReference type="PANTHER" id="PTHR38111">
    <property type="entry name" value="ZN(2)-C6 FUNGAL-TYPE DOMAIN-CONTAINING PROTEIN-RELATED"/>
    <property type="match status" value="1"/>
</dbReference>
<evidence type="ECO:0000313" key="2">
    <source>
        <dbReference type="Proteomes" id="UP001274830"/>
    </source>
</evidence>
<accession>A0AAE0WPD5</accession>
<sequence>MADAIRSLAVAPARELQLERRRQSRKGMRGDAPKHVALRPVITRIASAPASLQSAQLARVISDMHLTSSWYAFVPAMLGFSPPMDTAARAVIRAHSLARLPDHIAQPRSDSAYVAAIEALRSNLDASDPSFVAVGLLGLYEIIRKEEPDAFFSHADGMSAIMRARSRNSPASPIMRAAFYGNTFATFQQPLDKGVASIFDDPYWLGQEPISREPLSTETAKLRKIGNQGLIRLPGLIAKTRTLRQQTDVGWPNAELLQSVVRLASRMDKELQDGESENTLLHRVSVKPTLDPYDKQIVPFSFGIVTYHDKETLLVYWGMRLMVLKICLLLDDMEKAQETPSEIASTSSETMTFRETWSKEQERCAVSIMMFWQDGYGQANCFSMLWGSLMGKTKFRGKPIGPVRDWVRQRNEDALAGWCFEFTEVQLDIEADQMAGGPLGDVPWRDTLVAAKTRRRAQSASVG</sequence>
<dbReference type="AlphaFoldDB" id="A0AAE0WPD5"/>
<evidence type="ECO:0000313" key="1">
    <source>
        <dbReference type="EMBL" id="KAK3675508.1"/>
    </source>
</evidence>
<keyword evidence="2" id="KW-1185">Reference proteome</keyword>
<proteinExistence type="predicted"/>
<gene>
    <name evidence="1" type="ORF">LTR78_004591</name>
</gene>
<dbReference type="Proteomes" id="UP001274830">
    <property type="component" value="Unassembled WGS sequence"/>
</dbReference>
<reference evidence="1" key="1">
    <citation type="submission" date="2023-07" db="EMBL/GenBank/DDBJ databases">
        <title>Black Yeasts Isolated from many extreme environments.</title>
        <authorList>
            <person name="Coleine C."/>
            <person name="Stajich J.E."/>
            <person name="Selbmann L."/>
        </authorList>
    </citation>
    <scope>NUCLEOTIDE SEQUENCE</scope>
    <source>
        <strain evidence="1">CCFEE 5485</strain>
    </source>
</reference>
<comment type="caution">
    <text evidence="1">The sequence shown here is derived from an EMBL/GenBank/DDBJ whole genome shotgun (WGS) entry which is preliminary data.</text>
</comment>